<evidence type="ECO:0000313" key="5">
    <source>
        <dbReference type="Ensembl" id="ENSSMAP00000043783.1"/>
    </source>
</evidence>
<dbReference type="InterPro" id="IPR004148">
    <property type="entry name" value="BAR_dom"/>
</dbReference>
<proteinExistence type="predicted"/>
<dbReference type="Ensembl" id="ENSSMAT00000071936.1">
    <property type="protein sequence ID" value="ENSSMAP00000043783.1"/>
    <property type="gene ID" value="ENSSMAG00000010002.2"/>
</dbReference>
<dbReference type="Gene3D" id="1.20.1270.60">
    <property type="entry name" value="Arfaptin homology (AH) domain/BAR domain"/>
    <property type="match status" value="1"/>
</dbReference>
<reference evidence="5" key="2">
    <citation type="submission" date="2025-08" db="UniProtKB">
        <authorList>
            <consortium name="Ensembl"/>
        </authorList>
    </citation>
    <scope>IDENTIFICATION</scope>
</reference>
<dbReference type="InterPro" id="IPR027267">
    <property type="entry name" value="AH/BAR_dom_sf"/>
</dbReference>
<dbReference type="PANTHER" id="PTHR12552">
    <property type="entry name" value="OLIGOPHRENIN 1"/>
    <property type="match status" value="1"/>
</dbReference>
<reference evidence="5" key="1">
    <citation type="submission" date="2023-05" db="EMBL/GenBank/DDBJ databases">
        <title>High-quality long-read genome of Scophthalmus maximus.</title>
        <authorList>
            <person name="Lien S."/>
            <person name="Martinez P."/>
        </authorList>
    </citation>
    <scope>NUCLEOTIDE SEQUENCE [LARGE SCALE GENOMIC DNA]</scope>
</reference>
<dbReference type="SMART" id="SM00324">
    <property type="entry name" value="RhoGAP"/>
    <property type="match status" value="1"/>
</dbReference>
<evidence type="ECO:0000313" key="6">
    <source>
        <dbReference type="Proteomes" id="UP000694558"/>
    </source>
</evidence>
<dbReference type="Proteomes" id="UP000694558">
    <property type="component" value="Chromosome 4"/>
</dbReference>
<dbReference type="PANTHER" id="PTHR12552:SF3">
    <property type="entry name" value="RHO GTPASE-ACTIVATING PROTEIN 42"/>
    <property type="match status" value="1"/>
</dbReference>
<evidence type="ECO:0000256" key="1">
    <source>
        <dbReference type="ARBA" id="ARBA00022468"/>
    </source>
</evidence>
<feature type="domain" description="PH" evidence="3">
    <location>
        <begin position="252"/>
        <end position="361"/>
    </location>
</feature>
<dbReference type="Gene3D" id="1.10.555.10">
    <property type="entry name" value="Rho GTPase activation protein"/>
    <property type="match status" value="1"/>
</dbReference>
<protein>
    <submittedName>
        <fullName evidence="5">Rho GTPase activating protein 42a</fullName>
    </submittedName>
</protein>
<dbReference type="AlphaFoldDB" id="A0A8D3C925"/>
<dbReference type="InterPro" id="IPR011993">
    <property type="entry name" value="PH-like_dom_sf"/>
</dbReference>
<dbReference type="InterPro" id="IPR000198">
    <property type="entry name" value="RhoGAP_dom"/>
</dbReference>
<feature type="domain" description="Rho-GAP" evidence="4">
    <location>
        <begin position="372"/>
        <end position="546"/>
    </location>
</feature>
<dbReference type="GO" id="GO:0005737">
    <property type="term" value="C:cytoplasm"/>
    <property type="evidence" value="ECO:0007669"/>
    <property type="project" value="InterPro"/>
</dbReference>
<name>A0A8D3C925_SCOMX</name>
<dbReference type="SUPFAM" id="SSF103657">
    <property type="entry name" value="BAR/IMD domain-like"/>
    <property type="match status" value="1"/>
</dbReference>
<evidence type="ECO:0000259" key="4">
    <source>
        <dbReference type="PROSITE" id="PS50238"/>
    </source>
</evidence>
<evidence type="ECO:0000259" key="3">
    <source>
        <dbReference type="PROSITE" id="PS50003"/>
    </source>
</evidence>
<dbReference type="FunFam" id="1.20.1270.60:FF:000001">
    <property type="entry name" value="Rho GTPase-activating protein 26"/>
    <property type="match status" value="1"/>
</dbReference>
<dbReference type="SUPFAM" id="SSF48350">
    <property type="entry name" value="GTPase activation domain, GAP"/>
    <property type="match status" value="1"/>
</dbReference>
<organism evidence="5 6">
    <name type="scientific">Scophthalmus maximus</name>
    <name type="common">Turbot</name>
    <name type="synonym">Psetta maxima</name>
    <dbReference type="NCBI Taxonomy" id="52904"/>
    <lineage>
        <taxon>Eukaryota</taxon>
        <taxon>Metazoa</taxon>
        <taxon>Chordata</taxon>
        <taxon>Craniata</taxon>
        <taxon>Vertebrata</taxon>
        <taxon>Euteleostomi</taxon>
        <taxon>Actinopterygii</taxon>
        <taxon>Neopterygii</taxon>
        <taxon>Teleostei</taxon>
        <taxon>Neoteleostei</taxon>
        <taxon>Acanthomorphata</taxon>
        <taxon>Carangaria</taxon>
        <taxon>Pleuronectiformes</taxon>
        <taxon>Pleuronectoidei</taxon>
        <taxon>Scophthalmidae</taxon>
        <taxon>Scophthalmus</taxon>
    </lineage>
</organism>
<dbReference type="InterPro" id="IPR047225">
    <property type="entry name" value="PH_GRAF"/>
</dbReference>
<gene>
    <name evidence="5" type="primary">ARHGAP42</name>
</gene>
<dbReference type="InterPro" id="IPR001849">
    <property type="entry name" value="PH_domain"/>
</dbReference>
<dbReference type="Pfam" id="PF16746">
    <property type="entry name" value="BAR_3"/>
    <property type="match status" value="1"/>
</dbReference>
<dbReference type="Pfam" id="PF00169">
    <property type="entry name" value="PH"/>
    <property type="match status" value="1"/>
</dbReference>
<dbReference type="Pfam" id="PF00620">
    <property type="entry name" value="RhoGAP"/>
    <property type="match status" value="1"/>
</dbReference>
<dbReference type="GO" id="GO:0007165">
    <property type="term" value="P:signal transduction"/>
    <property type="evidence" value="ECO:0007669"/>
    <property type="project" value="InterPro"/>
</dbReference>
<dbReference type="SUPFAM" id="SSF50729">
    <property type="entry name" value="PH domain-like"/>
    <property type="match status" value="1"/>
</dbReference>
<dbReference type="PROSITE" id="PS50003">
    <property type="entry name" value="PH_DOMAIN"/>
    <property type="match status" value="1"/>
</dbReference>
<keyword evidence="1" id="KW-0343">GTPase activation</keyword>
<feature type="coiled-coil region" evidence="2">
    <location>
        <begin position="212"/>
        <end position="246"/>
    </location>
</feature>
<dbReference type="InterPro" id="IPR008936">
    <property type="entry name" value="Rho_GTPase_activation_prot"/>
</dbReference>
<dbReference type="GeneTree" id="ENSGT00940000155492"/>
<dbReference type="PROSITE" id="PS50238">
    <property type="entry name" value="RHOGAP"/>
    <property type="match status" value="1"/>
</dbReference>
<accession>A0A8D3C925</accession>
<dbReference type="GO" id="GO:0005096">
    <property type="term" value="F:GTPase activator activity"/>
    <property type="evidence" value="ECO:0007669"/>
    <property type="project" value="UniProtKB-KW"/>
</dbReference>
<keyword evidence="2" id="KW-0175">Coiled coil</keyword>
<dbReference type="InterPro" id="IPR047234">
    <property type="entry name" value="GRAF_fam"/>
</dbReference>
<dbReference type="CDD" id="cd01249">
    <property type="entry name" value="BAR-PH_GRAF_family"/>
    <property type="match status" value="1"/>
</dbReference>
<evidence type="ECO:0000256" key="2">
    <source>
        <dbReference type="SAM" id="Coils"/>
    </source>
</evidence>
<sequence length="546" mass="63835">MGLPTLEFSDSLLDSPEFRERLQCHEIELERTNRFIKDLIKDGNMLISALRSLSLAVQRFSQSLREFQFECIGDAETDDEVNIGERKQLEMIQNADDVLISPLERFRKEQIAAVKEEKKQFDKETEKYYSVLEKHLSLSSKKKESQLLEADSQMSKDRQVFYDASLQYVFKIQEVQERKKFEFVEPLLAFLQGLFTFYHEGYELASEFEPYKQQLQFNLQNARNNFESTRAEVERLMKRIRSAEEDFKAPSCFTMEGYLYIQEKRPLGSVWTRYYCTYEKSSKMFTMGNTETRPASRQNGLVIGSPEMFRLRSCVRRKTESIDKRFCFDIEVVERHGVITLQALSEANRRLWMEAMDGKEPSVLFFSSCFTAFLNEAGFNFVKKCIELVETRGITTLGLYRTGGVNSKVQRLMTSVFGKMKDFFYFSEATTTITSGLKNYFRCLAEPLLTYRLHKEFIKAAKYDDHKYRVRAIHALVHKIPEKNRVMLDLLTYHLFKYVHNVTCYVLIVLSSGFSEHPFFINAENMSILPTALSPFFGDRLQTSDS</sequence>
<dbReference type="SMART" id="SM00233">
    <property type="entry name" value="PH"/>
    <property type="match status" value="1"/>
</dbReference>
<dbReference type="Gene3D" id="2.30.29.30">
    <property type="entry name" value="Pleckstrin-homology domain (PH domain)/Phosphotyrosine-binding domain (PTB)"/>
    <property type="match status" value="1"/>
</dbReference>